<evidence type="ECO:0000313" key="1">
    <source>
        <dbReference type="EMBL" id="KAF0975170.1"/>
    </source>
</evidence>
<evidence type="ECO:0000313" key="2">
    <source>
        <dbReference type="Proteomes" id="UP000444721"/>
    </source>
</evidence>
<dbReference type="Proteomes" id="UP000444721">
    <property type="component" value="Unassembled WGS sequence"/>
</dbReference>
<protein>
    <submittedName>
        <fullName evidence="1">Uncharacterized protein</fullName>
    </submittedName>
</protein>
<gene>
    <name evidence="1" type="ORF">FDP41_005923</name>
</gene>
<dbReference type="VEuPathDB" id="AmoebaDB:FDP41_005923"/>
<accession>A0A6A5BME9</accession>
<dbReference type="RefSeq" id="XP_044559883.1">
    <property type="nucleotide sequence ID" value="XM_044709501.1"/>
</dbReference>
<dbReference type="SUPFAM" id="SSF63829">
    <property type="entry name" value="Calcium-dependent phosphotriesterase"/>
    <property type="match status" value="1"/>
</dbReference>
<organism evidence="1 2">
    <name type="scientific">Naegleria fowleri</name>
    <name type="common">Brain eating amoeba</name>
    <dbReference type="NCBI Taxonomy" id="5763"/>
    <lineage>
        <taxon>Eukaryota</taxon>
        <taxon>Discoba</taxon>
        <taxon>Heterolobosea</taxon>
        <taxon>Tetramitia</taxon>
        <taxon>Eutetramitia</taxon>
        <taxon>Vahlkampfiidae</taxon>
        <taxon>Naegleria</taxon>
    </lineage>
</organism>
<dbReference type="VEuPathDB" id="AmoebaDB:NfTy_044120"/>
<name>A0A6A5BME9_NAEFO</name>
<proteinExistence type="predicted"/>
<keyword evidence="2" id="KW-1185">Reference proteome</keyword>
<dbReference type="GeneID" id="68113141"/>
<reference evidence="1 2" key="1">
    <citation type="journal article" date="2019" name="Sci. Rep.">
        <title>Nanopore sequencing improves the draft genome of the human pathogenic amoeba Naegleria fowleri.</title>
        <authorList>
            <person name="Liechti N."/>
            <person name="Schurch N."/>
            <person name="Bruggmann R."/>
            <person name="Wittwer M."/>
        </authorList>
    </citation>
    <scope>NUCLEOTIDE SEQUENCE [LARGE SCALE GENOMIC DNA]</scope>
    <source>
        <strain evidence="1 2">ATCC 30894</strain>
    </source>
</reference>
<dbReference type="AlphaFoldDB" id="A0A6A5BME9"/>
<comment type="caution">
    <text evidence="1">The sequence shown here is derived from an EMBL/GenBank/DDBJ whole genome shotgun (WGS) entry which is preliminary data.</text>
</comment>
<dbReference type="VEuPathDB" id="AmoebaDB:NF0084570"/>
<sequence>MTNYENPTTILILEYFSVVIELSELLYQKFRRKYLPFSLQFKVCGEILGGDERVTTQMNDLIVDAKNEKIYLVGVSPFIHVFDYQTKHFMYGISISKNVILRALALDQNENSLISSADFLVKYDLIHKEILWTLIDPRISLTCCMAINKHDGTIYVTCFRSGIAVVSEEC</sequence>
<dbReference type="EMBL" id="VFQX01000048">
    <property type="protein sequence ID" value="KAF0975170.1"/>
    <property type="molecule type" value="Genomic_DNA"/>
</dbReference>
<dbReference type="OrthoDB" id="10395375at2759"/>